<keyword evidence="5 6" id="KW-0472">Membrane</keyword>
<evidence type="ECO:0000256" key="5">
    <source>
        <dbReference type="ARBA" id="ARBA00023136"/>
    </source>
</evidence>
<evidence type="ECO:0000313" key="10">
    <source>
        <dbReference type="Proteomes" id="UP000332933"/>
    </source>
</evidence>
<reference evidence="9 10" key="1">
    <citation type="submission" date="2019-03" db="EMBL/GenBank/DDBJ databases">
        <authorList>
            <person name="Gaulin E."/>
            <person name="Dumas B."/>
        </authorList>
    </citation>
    <scope>NUCLEOTIDE SEQUENCE [LARGE SCALE GENOMIC DNA]</scope>
    <source>
        <strain evidence="9">CBS 568.67</strain>
    </source>
</reference>
<proteinExistence type="inferred from homology"/>
<reference evidence="8" key="2">
    <citation type="submission" date="2019-06" db="EMBL/GenBank/DDBJ databases">
        <title>Genomics analysis of Aphanomyces spp. identifies a new class of oomycete effector associated with host adaptation.</title>
        <authorList>
            <person name="Gaulin E."/>
        </authorList>
    </citation>
    <scope>NUCLEOTIDE SEQUENCE</scope>
    <source>
        <strain evidence="8">CBS 578.67</strain>
    </source>
</reference>
<dbReference type="InterPro" id="IPR024989">
    <property type="entry name" value="MFS_assoc_dom"/>
</dbReference>
<evidence type="ECO:0000259" key="7">
    <source>
        <dbReference type="PROSITE" id="PS50850"/>
    </source>
</evidence>
<dbReference type="OrthoDB" id="71287at2759"/>
<comment type="similarity">
    <text evidence="2">Belongs to the major facilitator superfamily. MFSD6 family.</text>
</comment>
<feature type="transmembrane region" description="Helical" evidence="6">
    <location>
        <begin position="285"/>
        <end position="308"/>
    </location>
</feature>
<sequence>MWDPSQLGSMPNGQLVAVKAMNAVSAFANSALSNFLPLFFSASFDKFQIGVLASICSVTALVSPPLWGALADILHMQRTVHVFCLITATVLMFAIQFTVPDFYATCAVVFLANFQMNPTGSLLDQAVMALVERVGGEYGKQRLFSAVGWGLGAFVTGLLVSTYGVQMAFYVFLVTMTPTLVILQSIPTPDPPSRHPTGADKAPLSFGESIRRVAGQPDVLLLLVVVLLLGVLLGIMSSFLGLFLYELSDNSSTVVGTVTWVQTLSELPAFFFADAIVKRYGIVRVLFCSIVGCGVRMTYYAIVLHAWTVLPFELLHGVTFALPWAAFTQYIYDTAPPGTHGTMMGLLNAVLNGLGHGAGNLLGGYLYQTSGARTMWLVADLGVPLALVGLYFFAKCLPPPRHIVDLRASPSPSGEQHPLKGATQC</sequence>
<accession>A0A485LE85</accession>
<dbReference type="GO" id="GO:0022857">
    <property type="term" value="F:transmembrane transporter activity"/>
    <property type="evidence" value="ECO:0007669"/>
    <property type="project" value="InterPro"/>
</dbReference>
<evidence type="ECO:0000313" key="8">
    <source>
        <dbReference type="EMBL" id="KAF0688293.1"/>
    </source>
</evidence>
<feature type="transmembrane region" description="Helical" evidence="6">
    <location>
        <begin position="219"/>
        <end position="245"/>
    </location>
</feature>
<dbReference type="InterPro" id="IPR051717">
    <property type="entry name" value="MFS_MFSD6"/>
</dbReference>
<dbReference type="AlphaFoldDB" id="A0A485LE85"/>
<organism evidence="9 10">
    <name type="scientific">Aphanomyces stellatus</name>
    <dbReference type="NCBI Taxonomy" id="120398"/>
    <lineage>
        <taxon>Eukaryota</taxon>
        <taxon>Sar</taxon>
        <taxon>Stramenopiles</taxon>
        <taxon>Oomycota</taxon>
        <taxon>Saprolegniomycetes</taxon>
        <taxon>Saprolegniales</taxon>
        <taxon>Verrucalvaceae</taxon>
        <taxon>Aphanomyces</taxon>
    </lineage>
</organism>
<evidence type="ECO:0000256" key="6">
    <source>
        <dbReference type="SAM" id="Phobius"/>
    </source>
</evidence>
<comment type="subcellular location">
    <subcellularLocation>
        <location evidence="1">Membrane</location>
        <topology evidence="1">Multi-pass membrane protein</topology>
    </subcellularLocation>
</comment>
<dbReference type="InterPro" id="IPR036259">
    <property type="entry name" value="MFS_trans_sf"/>
</dbReference>
<keyword evidence="3 6" id="KW-0812">Transmembrane</keyword>
<dbReference type="PROSITE" id="PS50850">
    <property type="entry name" value="MFS"/>
    <property type="match status" value="1"/>
</dbReference>
<feature type="domain" description="Major facilitator superfamily (MFS) profile" evidence="7">
    <location>
        <begin position="218"/>
        <end position="425"/>
    </location>
</feature>
<dbReference type="Gene3D" id="1.20.1250.20">
    <property type="entry name" value="MFS general substrate transporter like domains"/>
    <property type="match status" value="2"/>
</dbReference>
<feature type="transmembrane region" description="Helical" evidence="6">
    <location>
        <begin position="251"/>
        <end position="273"/>
    </location>
</feature>
<dbReference type="PANTHER" id="PTHR16172">
    <property type="entry name" value="MAJOR FACILITATOR SUPERFAMILY DOMAIN-CONTAINING PROTEIN 6-LIKE"/>
    <property type="match status" value="1"/>
</dbReference>
<protein>
    <submittedName>
        <fullName evidence="9">Aste57867_20071 protein</fullName>
    </submittedName>
</protein>
<evidence type="ECO:0000256" key="2">
    <source>
        <dbReference type="ARBA" id="ARBA00005241"/>
    </source>
</evidence>
<dbReference type="EMBL" id="CAADRA010006764">
    <property type="protein sequence ID" value="VFT96766.1"/>
    <property type="molecule type" value="Genomic_DNA"/>
</dbReference>
<gene>
    <name evidence="9" type="primary">Aste57867_20071</name>
    <name evidence="8" type="ORF">As57867_020005</name>
    <name evidence="9" type="ORF">ASTE57867_20071</name>
</gene>
<dbReference type="SUPFAM" id="SSF103473">
    <property type="entry name" value="MFS general substrate transporter"/>
    <property type="match status" value="1"/>
</dbReference>
<feature type="transmembrane region" description="Helical" evidence="6">
    <location>
        <begin position="344"/>
        <end position="368"/>
    </location>
</feature>
<dbReference type="EMBL" id="VJMH01006741">
    <property type="protein sequence ID" value="KAF0688293.1"/>
    <property type="molecule type" value="Genomic_DNA"/>
</dbReference>
<name>A0A485LE85_9STRA</name>
<feature type="transmembrane region" description="Helical" evidence="6">
    <location>
        <begin position="374"/>
        <end position="394"/>
    </location>
</feature>
<feature type="transmembrane region" description="Helical" evidence="6">
    <location>
        <begin position="47"/>
        <end position="67"/>
    </location>
</feature>
<evidence type="ECO:0000256" key="1">
    <source>
        <dbReference type="ARBA" id="ARBA00004141"/>
    </source>
</evidence>
<dbReference type="GO" id="GO:0016020">
    <property type="term" value="C:membrane"/>
    <property type="evidence" value="ECO:0007669"/>
    <property type="project" value="UniProtKB-SubCell"/>
</dbReference>
<evidence type="ECO:0000313" key="9">
    <source>
        <dbReference type="EMBL" id="VFT96766.1"/>
    </source>
</evidence>
<evidence type="ECO:0000256" key="4">
    <source>
        <dbReference type="ARBA" id="ARBA00022989"/>
    </source>
</evidence>
<dbReference type="Proteomes" id="UP000332933">
    <property type="component" value="Unassembled WGS sequence"/>
</dbReference>
<dbReference type="PANTHER" id="PTHR16172:SF41">
    <property type="entry name" value="MAJOR FACILITATOR SUPERFAMILY DOMAIN-CONTAINING PROTEIN 6-LIKE"/>
    <property type="match status" value="1"/>
</dbReference>
<dbReference type="InterPro" id="IPR020846">
    <property type="entry name" value="MFS_dom"/>
</dbReference>
<dbReference type="Pfam" id="PF12832">
    <property type="entry name" value="MFS_1_like"/>
    <property type="match status" value="1"/>
</dbReference>
<keyword evidence="10" id="KW-1185">Reference proteome</keyword>
<feature type="transmembrane region" description="Helical" evidence="6">
    <location>
        <begin position="79"/>
        <end position="96"/>
    </location>
</feature>
<keyword evidence="4 6" id="KW-1133">Transmembrane helix</keyword>
<evidence type="ECO:0000256" key="3">
    <source>
        <dbReference type="ARBA" id="ARBA00022692"/>
    </source>
</evidence>
<feature type="transmembrane region" description="Helical" evidence="6">
    <location>
        <begin position="314"/>
        <end position="332"/>
    </location>
</feature>